<feature type="region of interest" description="Disordered" evidence="2">
    <location>
        <begin position="868"/>
        <end position="903"/>
    </location>
</feature>
<organism evidence="3">
    <name type="scientific">Oikopleura dioica</name>
    <name type="common">Tunicate</name>
    <dbReference type="NCBI Taxonomy" id="34765"/>
    <lineage>
        <taxon>Eukaryota</taxon>
        <taxon>Metazoa</taxon>
        <taxon>Chordata</taxon>
        <taxon>Tunicata</taxon>
        <taxon>Appendicularia</taxon>
        <taxon>Copelata</taxon>
        <taxon>Oikopleuridae</taxon>
        <taxon>Oikopleura</taxon>
    </lineage>
</organism>
<reference evidence="3" key="1">
    <citation type="journal article" date="2010" name="Science">
        <title>Plasticity of animal genome architecture unmasked by rapid evolution of a pelagic tunicate.</title>
        <authorList>
            <person name="Denoeud F."/>
            <person name="Henriet S."/>
            <person name="Mungpakdee S."/>
            <person name="Aury J.M."/>
            <person name="Da Silva C."/>
            <person name="Brinkmann H."/>
            <person name="Mikhaleva J."/>
            <person name="Olsen L.C."/>
            <person name="Jubin C."/>
            <person name="Canestro C."/>
            <person name="Bouquet J.M."/>
            <person name="Danks G."/>
            <person name="Poulain J."/>
            <person name="Campsteijn C."/>
            <person name="Adamski M."/>
            <person name="Cross I."/>
            <person name="Yadetie F."/>
            <person name="Muffato M."/>
            <person name="Louis A."/>
            <person name="Butcher S."/>
            <person name="Tsagkogeorga G."/>
            <person name="Konrad A."/>
            <person name="Singh S."/>
            <person name="Jensen M.F."/>
            <person name="Cong E.H."/>
            <person name="Eikeseth-Otteraa H."/>
            <person name="Noel B."/>
            <person name="Anthouard V."/>
            <person name="Porcel B.M."/>
            <person name="Kachouri-Lafond R."/>
            <person name="Nishino A."/>
            <person name="Ugolini M."/>
            <person name="Chourrout P."/>
            <person name="Nishida H."/>
            <person name="Aasland R."/>
            <person name="Huzurbazar S."/>
            <person name="Westhof E."/>
            <person name="Delsuc F."/>
            <person name="Lehrach H."/>
            <person name="Reinhardt R."/>
            <person name="Weissenbach J."/>
            <person name="Roy S.W."/>
            <person name="Artiguenave F."/>
            <person name="Postlethwait J.H."/>
            <person name="Manak J.R."/>
            <person name="Thompson E.M."/>
            <person name="Jaillon O."/>
            <person name="Du Pasquier L."/>
            <person name="Boudinot P."/>
            <person name="Liberles D.A."/>
            <person name="Volff J.N."/>
            <person name="Philippe H."/>
            <person name="Lenhard B."/>
            <person name="Roest Crollius H."/>
            <person name="Wincker P."/>
            <person name="Chourrout D."/>
        </authorList>
    </citation>
    <scope>NUCLEOTIDE SEQUENCE [LARGE SCALE GENOMIC DNA]</scope>
</reference>
<dbReference type="Proteomes" id="UP000011014">
    <property type="component" value="Unassembled WGS sequence"/>
</dbReference>
<gene>
    <name evidence="3" type="ORF">GSOID_T00029628001</name>
</gene>
<sequence length="903" mass="104942">MENGYTQFGGIGTSPDFTSEKTRKNGASRGISEGNFTEYDYIILLCNTRNKNTKLVDSRGKVNQRNYIVECRRQLRITRNVKLSQRVTVNPVKWLEEGLEFGTTEKYIEDNLKKHAKDGKMHGNDVELCNDLNQNGVKRNEPGGPEKFRLINTKNNINSFNRRRSEVFDKEINRKMRFTDAFKPDKDREKRGKSLLSYRDVVLNNCDIDKHIVGQRITKKLFREVRDRKPNMNSSSGNPKLYLYGNHDKPKERRQYETFDQKHAQYTHNVRNTQEVFPKNVEFSTAKQQRGKTEYWECNFKWVGRNGNRGAPRGPTQQGQQGPRFGAFVPGGNNGAEENWKTVAAIKADEEDGTYENFEEQIERDLSSYDGRQKVTMGGDGPDNKDYGGQINLERIPTFAIDKHDVKYAHWTVPTKAFPWGSFEQEVFVAEMAKTTFSKVKLMPRVMINDNNVKFSYVNWHPQPFGQGLFTRPIPITMNFEMIPDYETFWAGGEGMFKKMYDRKHPLIKLDDEWIPSPWFGSTWANHVLTYCSGMAFRDTCKSLGMDIQRRTKDYDCIEMSILVYRRKEEDSSYFEFNTKTDAATILNTDLVVGVRFADPWAYIIFIFFARPLMSRIEPMRYASNSEKYAAMFGLIDLCSETEDKAEFQLTMGAAKIITTLYKLYTLIQGVLKNICGNLVVIEQRKINYVGLFSIESMFTVESELLQMFKLDNEAFKHDMQRRTIAYTQSFQKAREGDRLHHMYNLLWCEKFKEKVGPPVSMKTTMINIMNKSIEERNAGVKGRTSVTTMGFVHTQKRVAHENLERRVKSLSEPEYLAKIGKVDEYKSHFNEQTKNAETIKEINKKLEETRKEMQELKEENNLLRSTLSKRSGHTLMDEDEVDFDEMGLSNSVKKPKMMEKNE</sequence>
<evidence type="ECO:0000256" key="2">
    <source>
        <dbReference type="SAM" id="MobiDB-lite"/>
    </source>
</evidence>
<dbReference type="EMBL" id="FN654809">
    <property type="protein sequence ID" value="CBY36609.1"/>
    <property type="molecule type" value="Genomic_DNA"/>
</dbReference>
<feature type="coiled-coil region" evidence="1">
    <location>
        <begin position="830"/>
        <end position="867"/>
    </location>
</feature>
<feature type="compositionally biased region" description="Low complexity" evidence="2">
    <location>
        <begin position="306"/>
        <end position="324"/>
    </location>
</feature>
<evidence type="ECO:0000313" key="3">
    <source>
        <dbReference type="EMBL" id="CBY36609.1"/>
    </source>
</evidence>
<dbReference type="AlphaFoldDB" id="E4YMA0"/>
<accession>E4YMA0</accession>
<name>E4YMA0_OIKDI</name>
<protein>
    <submittedName>
        <fullName evidence="3">Uncharacterized protein</fullName>
    </submittedName>
</protein>
<keyword evidence="1" id="KW-0175">Coiled coil</keyword>
<feature type="region of interest" description="Disordered" evidence="2">
    <location>
        <begin position="306"/>
        <end position="336"/>
    </location>
</feature>
<feature type="region of interest" description="Disordered" evidence="2">
    <location>
        <begin position="1"/>
        <end position="29"/>
    </location>
</feature>
<evidence type="ECO:0000256" key="1">
    <source>
        <dbReference type="SAM" id="Coils"/>
    </source>
</evidence>
<proteinExistence type="predicted"/>